<organism evidence="2 3">
    <name type="scientific">Adineta steineri</name>
    <dbReference type="NCBI Taxonomy" id="433720"/>
    <lineage>
        <taxon>Eukaryota</taxon>
        <taxon>Metazoa</taxon>
        <taxon>Spiralia</taxon>
        <taxon>Gnathifera</taxon>
        <taxon>Rotifera</taxon>
        <taxon>Eurotatoria</taxon>
        <taxon>Bdelloidea</taxon>
        <taxon>Adinetida</taxon>
        <taxon>Adinetidae</taxon>
        <taxon>Adineta</taxon>
    </lineage>
</organism>
<accession>A0A819HK33</accession>
<dbReference type="Proteomes" id="UP000663844">
    <property type="component" value="Unassembled WGS sequence"/>
</dbReference>
<proteinExistence type="predicted"/>
<evidence type="ECO:0000256" key="1">
    <source>
        <dbReference type="SAM" id="Phobius"/>
    </source>
</evidence>
<evidence type="ECO:0000313" key="2">
    <source>
        <dbReference type="EMBL" id="CAF3905054.1"/>
    </source>
</evidence>
<dbReference type="EMBL" id="CAJOAZ010002202">
    <property type="protein sequence ID" value="CAF3905054.1"/>
    <property type="molecule type" value="Genomic_DNA"/>
</dbReference>
<evidence type="ECO:0000313" key="3">
    <source>
        <dbReference type="Proteomes" id="UP000663844"/>
    </source>
</evidence>
<dbReference type="AlphaFoldDB" id="A0A819HK33"/>
<protein>
    <submittedName>
        <fullName evidence="2">Uncharacterized protein</fullName>
    </submittedName>
</protein>
<gene>
    <name evidence="2" type="ORF">OXD698_LOCUS24159</name>
</gene>
<sequence length="228" mass="25720">MDSSLKLGLYDPINANESEPRKQHQHVTKAEYSPIGSSRKLNLLLHPILCELLFPLIFIGLLAFTRYDTHAQIREMNENPNYTPRNFNRPQCSQNRSATITTSLSTNSIKNCFKFPPSYKGRGFGPFSSRIVSNTTNFVFQPITDDTKILVEIAKARLKVMNCENTKVWTQNMDVENDRNDKSTGTFLGIILGIPTIILSIYAEPKSIITVSSVSFCNKLLSFSTSIF</sequence>
<name>A0A819HK33_9BILA</name>
<feature type="transmembrane region" description="Helical" evidence="1">
    <location>
        <begin position="43"/>
        <end position="64"/>
    </location>
</feature>
<keyword evidence="1" id="KW-1133">Transmembrane helix</keyword>
<comment type="caution">
    <text evidence="2">The sequence shown here is derived from an EMBL/GenBank/DDBJ whole genome shotgun (WGS) entry which is preliminary data.</text>
</comment>
<feature type="transmembrane region" description="Helical" evidence="1">
    <location>
        <begin position="185"/>
        <end position="203"/>
    </location>
</feature>
<keyword evidence="1" id="KW-0812">Transmembrane</keyword>
<keyword evidence="1" id="KW-0472">Membrane</keyword>
<reference evidence="2" key="1">
    <citation type="submission" date="2021-02" db="EMBL/GenBank/DDBJ databases">
        <authorList>
            <person name="Nowell W R."/>
        </authorList>
    </citation>
    <scope>NUCLEOTIDE SEQUENCE</scope>
</reference>